<organism evidence="3 4">
    <name type="scientific">Bordetella petrii (strain ATCC BAA-461 / DSM 12804 / CCUG 43448 / CIP 107267 / Se-1111R)</name>
    <dbReference type="NCBI Taxonomy" id="340100"/>
    <lineage>
        <taxon>Bacteria</taxon>
        <taxon>Pseudomonadati</taxon>
        <taxon>Pseudomonadota</taxon>
        <taxon>Betaproteobacteria</taxon>
        <taxon>Burkholderiales</taxon>
        <taxon>Alcaligenaceae</taxon>
        <taxon>Bordetella</taxon>
    </lineage>
</organism>
<dbReference type="GO" id="GO:0140359">
    <property type="term" value="F:ABC-type transporter activity"/>
    <property type="evidence" value="ECO:0007669"/>
    <property type="project" value="InterPro"/>
</dbReference>
<protein>
    <submittedName>
        <fullName evidence="3">ABC-2 type transport system permease protein</fullName>
    </submittedName>
</protein>
<dbReference type="STRING" id="94624.Bpet0290"/>
<keyword evidence="4" id="KW-1185">Reference proteome</keyword>
<dbReference type="GO" id="GO:0005886">
    <property type="term" value="C:plasma membrane"/>
    <property type="evidence" value="ECO:0007669"/>
    <property type="project" value="UniProtKB-SubCell"/>
</dbReference>
<keyword evidence="2" id="KW-1133">Transmembrane helix</keyword>
<feature type="transmembrane region" description="Helical" evidence="2">
    <location>
        <begin position="134"/>
        <end position="159"/>
    </location>
</feature>
<dbReference type="eggNOG" id="COG1277">
    <property type="taxonomic scope" value="Bacteria"/>
</dbReference>
<reference evidence="3 4" key="1">
    <citation type="journal article" date="2008" name="BMC Genomics">
        <title>The missing link: Bordetella petrii is endowed with both the metabolic versatility of environmental bacteria and virulence traits of pathogenic Bordetellae.</title>
        <authorList>
            <person name="Gross R."/>
            <person name="Guzman C.A."/>
            <person name="Sebaihia M."/>
            <person name="Martins Dos Santos V.A."/>
            <person name="Pieper D.H."/>
            <person name="Koebnik R."/>
            <person name="Lechner M."/>
            <person name="Bartels D."/>
            <person name="Buhrmester J."/>
            <person name="Choudhuri J.V."/>
            <person name="Ebensen T."/>
            <person name="Gaigalat L."/>
            <person name="Herrmann S."/>
            <person name="Khachane A.N."/>
            <person name="Larisch C."/>
            <person name="Link S."/>
            <person name="Linke B."/>
            <person name="Meyer F."/>
            <person name="Mormann S."/>
            <person name="Nakunst D."/>
            <person name="Rueckert C."/>
            <person name="Schneiker-Bekel S."/>
            <person name="Schulze K."/>
            <person name="Vorhoelter F.J."/>
            <person name="Yevsa T."/>
            <person name="Engle J.T."/>
            <person name="Goldman W.E."/>
            <person name="Puehler A."/>
            <person name="Goebel U.B."/>
            <person name="Goesmann A."/>
            <person name="Bloecker H."/>
            <person name="Kaiser O."/>
            <person name="Martinez-Arias R."/>
        </authorList>
    </citation>
    <scope>NUCLEOTIDE SEQUENCE [LARGE SCALE GENOMIC DNA]</scope>
    <source>
        <strain evidence="4">ATCC BAA-461 / DSM 12804 / CCUG 43448 / CIP 107267 / Se-1111R</strain>
    </source>
</reference>
<feature type="transmembrane region" description="Helical" evidence="2">
    <location>
        <begin position="180"/>
        <end position="213"/>
    </location>
</feature>
<dbReference type="PANTHER" id="PTHR43471">
    <property type="entry name" value="ABC TRANSPORTER PERMEASE"/>
    <property type="match status" value="1"/>
</dbReference>
<evidence type="ECO:0000256" key="1">
    <source>
        <dbReference type="SAM" id="MobiDB-lite"/>
    </source>
</evidence>
<dbReference type="EMBL" id="AM902716">
    <property type="protein sequence ID" value="CAP40622.1"/>
    <property type="molecule type" value="Genomic_DNA"/>
</dbReference>
<keyword evidence="2" id="KW-0472">Membrane</keyword>
<feature type="transmembrane region" description="Helical" evidence="2">
    <location>
        <begin position="94"/>
        <end position="114"/>
    </location>
</feature>
<evidence type="ECO:0000313" key="3">
    <source>
        <dbReference type="EMBL" id="CAP40622.1"/>
    </source>
</evidence>
<accession>A9HXX8</accession>
<proteinExistence type="predicted"/>
<dbReference type="AlphaFoldDB" id="A9HXX8"/>
<dbReference type="PANTHER" id="PTHR43471:SF14">
    <property type="entry name" value="ABC-2 TYPE TRANSPORT SYSTEM PERMEASE PROTEIN"/>
    <property type="match status" value="1"/>
</dbReference>
<gene>
    <name evidence="3" type="ordered locus">Bpet0290</name>
</gene>
<dbReference type="Pfam" id="PF12679">
    <property type="entry name" value="ABC2_membrane_2"/>
    <property type="match status" value="1"/>
</dbReference>
<name>A9HXX8_BORPD</name>
<sequence length="384" mass="41577">MMSMWWRRATIACWPKTTCAPMPRARSCRRAATCIACRSTCPAWTPSTTATSTTPKPAPRRTTMQKRKGSPWKGLGAVTLKEFADHLSSARMRVLEWLIVLTAAAALYGALQQIRSTTAEDPFVFLRVFTTARAPMPSFASLLGFLIPLMAIGLGFDAINGEYSRRTMSRLLSQPIYRDALLLGKFLAGLATLAISLLCLWLIVIGVGLLALGVPPSGQEVARSLLFLLMALAYAGVWLALSMLFSVLFRSAATSALVSLGLWLFLALLWPLLSSALAQAIAPPDLASQLLGQPSLPTLEWQHALQRLSPAQLFNESIIAVLSPMTRAIGPIFLDQLEGAVMGAPLALGQSIQIVWAQAVGLIAGVILLFALTYVVFQRQEVRA</sequence>
<evidence type="ECO:0000256" key="2">
    <source>
        <dbReference type="SAM" id="Phobius"/>
    </source>
</evidence>
<feature type="transmembrane region" description="Helical" evidence="2">
    <location>
        <begin position="225"/>
        <end position="248"/>
    </location>
</feature>
<keyword evidence="2" id="KW-0812">Transmembrane</keyword>
<evidence type="ECO:0000313" key="4">
    <source>
        <dbReference type="Proteomes" id="UP000001225"/>
    </source>
</evidence>
<feature type="compositionally biased region" description="Low complexity" evidence="1">
    <location>
        <begin position="46"/>
        <end position="55"/>
    </location>
</feature>
<feature type="transmembrane region" description="Helical" evidence="2">
    <location>
        <begin position="355"/>
        <end position="377"/>
    </location>
</feature>
<dbReference type="KEGG" id="bpt:Bpet0290"/>
<dbReference type="Proteomes" id="UP000001225">
    <property type="component" value="Chromosome"/>
</dbReference>
<feature type="region of interest" description="Disordered" evidence="1">
    <location>
        <begin position="46"/>
        <end position="70"/>
    </location>
</feature>
<feature type="transmembrane region" description="Helical" evidence="2">
    <location>
        <begin position="260"/>
        <end position="282"/>
    </location>
</feature>